<keyword evidence="8 14" id="KW-0479">Metal-binding</keyword>
<evidence type="ECO:0000256" key="3">
    <source>
        <dbReference type="ARBA" id="ARBA00006501"/>
    </source>
</evidence>
<sequence>MREIIGAYYLWVLSFHIIGFVLWSAMLLILPRLFSIHKESLNNQELCVILEKLELFIYRYIGSLGVILVFIMGGLLLYLNPSLLNERFFQAKLVAVGLLTYYSHTLGYYRKRIYKVNARFFKAYHLVALALIGLIVSYILLKNVSVIFSVGVLGLMGLLIAGIYYKNKPHK</sequence>
<evidence type="ECO:0000256" key="5">
    <source>
        <dbReference type="ARBA" id="ARBA00022475"/>
    </source>
</evidence>
<feature type="transmembrane region" description="Helical" evidence="15">
    <location>
        <begin position="121"/>
        <end position="140"/>
    </location>
</feature>
<feature type="transmembrane region" description="Helical" evidence="15">
    <location>
        <begin position="146"/>
        <end position="165"/>
    </location>
</feature>
<comment type="pathway">
    <text evidence="2 14">Porphyrin-containing compound metabolism; protoporphyrin-IX biosynthesis; protoporphyrin-IX from protoporphyrinogen-IX: step 1/1.</text>
</comment>
<keyword evidence="9 15" id="KW-1133">Transmembrane helix</keyword>
<dbReference type="PATRIC" id="fig|182217.3.peg.880"/>
<evidence type="ECO:0000256" key="8">
    <source>
        <dbReference type="ARBA" id="ARBA00022723"/>
    </source>
</evidence>
<dbReference type="GO" id="GO:0006782">
    <property type="term" value="P:protoporphyrinogen IX biosynthetic process"/>
    <property type="evidence" value="ECO:0007669"/>
    <property type="project" value="UniProtKB-UniRule"/>
</dbReference>
<comment type="similarity">
    <text evidence="3 14">Belongs to the HemJ family.</text>
</comment>
<evidence type="ECO:0000256" key="12">
    <source>
        <dbReference type="ARBA" id="ARBA00023136"/>
    </source>
</evidence>
<dbReference type="STRING" id="182217.HCW_04125"/>
<keyword evidence="11 14" id="KW-0408">Iron</keyword>
<keyword evidence="12 14" id="KW-0472">Membrane</keyword>
<evidence type="ECO:0000256" key="1">
    <source>
        <dbReference type="ARBA" id="ARBA00004651"/>
    </source>
</evidence>
<comment type="function">
    <text evidence="14">Catalyzes the oxidation of protoporphyrinogen IX to protoporphyrin IX.</text>
</comment>
<name>I0EMC5_HELC0</name>
<organism evidence="16 17">
    <name type="scientific">Helicobacter cetorum (strain ATCC BAA-429 / MIT 00-7128)</name>
    <dbReference type="NCBI Taxonomy" id="182217"/>
    <lineage>
        <taxon>Bacteria</taxon>
        <taxon>Pseudomonadati</taxon>
        <taxon>Campylobacterota</taxon>
        <taxon>Epsilonproteobacteria</taxon>
        <taxon>Campylobacterales</taxon>
        <taxon>Helicobacteraceae</taxon>
        <taxon>Helicobacter</taxon>
    </lineage>
</organism>
<evidence type="ECO:0000313" key="17">
    <source>
        <dbReference type="Proteomes" id="UP000005010"/>
    </source>
</evidence>
<evidence type="ECO:0000256" key="4">
    <source>
        <dbReference type="ARBA" id="ARBA00017504"/>
    </source>
</evidence>
<evidence type="ECO:0000256" key="9">
    <source>
        <dbReference type="ARBA" id="ARBA00022989"/>
    </source>
</evidence>
<dbReference type="GO" id="GO:0046872">
    <property type="term" value="F:metal ion binding"/>
    <property type="evidence" value="ECO:0007669"/>
    <property type="project" value="UniProtKB-UniRule"/>
</dbReference>
<dbReference type="UniPathway" id="UPA00251">
    <property type="reaction ID" value="UER00324"/>
</dbReference>
<comment type="catalytic activity">
    <reaction evidence="13 14">
        <text>protoporphyrinogen IX + 3 A = protoporphyrin IX + 3 AH2</text>
        <dbReference type="Rhea" id="RHEA:62000"/>
        <dbReference type="ChEBI" id="CHEBI:13193"/>
        <dbReference type="ChEBI" id="CHEBI:17499"/>
        <dbReference type="ChEBI" id="CHEBI:57306"/>
        <dbReference type="ChEBI" id="CHEBI:57307"/>
    </reaction>
</comment>
<dbReference type="Proteomes" id="UP000005010">
    <property type="component" value="Chromosome"/>
</dbReference>
<evidence type="ECO:0000256" key="2">
    <source>
        <dbReference type="ARBA" id="ARBA00005073"/>
    </source>
</evidence>
<keyword evidence="17" id="KW-1185">Reference proteome</keyword>
<evidence type="ECO:0000256" key="15">
    <source>
        <dbReference type="SAM" id="Phobius"/>
    </source>
</evidence>
<dbReference type="GO" id="GO:0070818">
    <property type="term" value="F:protoporphyrinogen oxidase activity"/>
    <property type="evidence" value="ECO:0007669"/>
    <property type="project" value="UniProtKB-UniRule"/>
</dbReference>
<evidence type="ECO:0000256" key="14">
    <source>
        <dbReference type="PIRNR" id="PIRNR004638"/>
    </source>
</evidence>
<dbReference type="PIRSF" id="PIRSF004638">
    <property type="entry name" value="UCP004638"/>
    <property type="match status" value="1"/>
</dbReference>
<feature type="transmembrane region" description="Helical" evidence="15">
    <location>
        <begin position="6"/>
        <end position="30"/>
    </location>
</feature>
<keyword evidence="5 14" id="KW-1003">Cell membrane</keyword>
<comment type="subcellular location">
    <subcellularLocation>
        <location evidence="1">Cell membrane</location>
        <topology evidence="1">Multi-pass membrane protein</topology>
    </subcellularLocation>
</comment>
<reference evidence="17" key="1">
    <citation type="submission" date="2012-04" db="EMBL/GenBank/DDBJ databases">
        <title>Complete genome sequence of Helicobacter cetorum strain MIT 00-7128.</title>
        <authorList>
            <person name="Kersulyte D."/>
            <person name="Berg D.E."/>
        </authorList>
    </citation>
    <scope>NUCLEOTIDE SEQUENCE [LARGE SCALE GENOMIC DNA]</scope>
    <source>
        <strain evidence="17">MIT 00-7128</strain>
    </source>
</reference>
<evidence type="ECO:0000256" key="7">
    <source>
        <dbReference type="ARBA" id="ARBA00022692"/>
    </source>
</evidence>
<dbReference type="HOGENOM" id="CLU_1560821_0_0_7"/>
<keyword evidence="6 14" id="KW-0349">Heme</keyword>
<accession>I0EMC5</accession>
<comment type="cofactor">
    <cofactor evidence="14">
        <name>heme b</name>
        <dbReference type="ChEBI" id="CHEBI:60344"/>
    </cofactor>
    <text evidence="14">Binds 1 heme b (iron(II)-protoporphyrin IX) group per subunit.</text>
</comment>
<dbReference type="PANTHER" id="PTHR40255">
    <property type="entry name" value="UPF0093 MEMBRANE PROTEIN SLR1790"/>
    <property type="match status" value="1"/>
</dbReference>
<gene>
    <name evidence="16" type="ordered locus">HCW_04125</name>
</gene>
<dbReference type="RefSeq" id="WP_014660964.1">
    <property type="nucleotide sequence ID" value="NC_017737.1"/>
</dbReference>
<evidence type="ECO:0000256" key="11">
    <source>
        <dbReference type="ARBA" id="ARBA00023004"/>
    </source>
</evidence>
<keyword evidence="7 15" id="KW-0812">Transmembrane</keyword>
<evidence type="ECO:0000256" key="6">
    <source>
        <dbReference type="ARBA" id="ARBA00022617"/>
    </source>
</evidence>
<dbReference type="EMBL" id="CP003479">
    <property type="protein sequence ID" value="AFI04094.1"/>
    <property type="molecule type" value="Genomic_DNA"/>
</dbReference>
<dbReference type="PANTHER" id="PTHR40255:SF1">
    <property type="entry name" value="PROTOPORPHYRINOGEN IX OXIDASE"/>
    <property type="match status" value="1"/>
</dbReference>
<dbReference type="AlphaFoldDB" id="I0EMC5"/>
<keyword evidence="10" id="KW-0560">Oxidoreductase</keyword>
<protein>
    <recommendedName>
        <fullName evidence="4 14">Protoporphyrinogen IX oxidase</fullName>
        <ecNumber evidence="14">1.3.99.-</ecNumber>
    </recommendedName>
</protein>
<dbReference type="GO" id="GO:0005886">
    <property type="term" value="C:plasma membrane"/>
    <property type="evidence" value="ECO:0007669"/>
    <property type="project" value="UniProtKB-SubCell"/>
</dbReference>
<evidence type="ECO:0000256" key="10">
    <source>
        <dbReference type="ARBA" id="ARBA00023002"/>
    </source>
</evidence>
<evidence type="ECO:0000256" key="13">
    <source>
        <dbReference type="ARBA" id="ARBA00048390"/>
    </source>
</evidence>
<dbReference type="Pfam" id="PF03653">
    <property type="entry name" value="UPF0093"/>
    <property type="match status" value="1"/>
</dbReference>
<proteinExistence type="inferred from homology"/>
<dbReference type="eggNOG" id="COG1981">
    <property type="taxonomic scope" value="Bacteria"/>
</dbReference>
<dbReference type="EC" id="1.3.99.-" evidence="14"/>
<evidence type="ECO:0000313" key="16">
    <source>
        <dbReference type="EMBL" id="AFI04094.1"/>
    </source>
</evidence>
<dbReference type="KEGG" id="hce:HCW_04125"/>
<dbReference type="InterPro" id="IPR005265">
    <property type="entry name" value="HemJ-like"/>
</dbReference>
<feature type="transmembrane region" description="Helical" evidence="15">
    <location>
        <begin position="60"/>
        <end position="79"/>
    </location>
</feature>